<proteinExistence type="predicted"/>
<feature type="compositionally biased region" description="Low complexity" evidence="1">
    <location>
        <begin position="1"/>
        <end position="17"/>
    </location>
</feature>
<sequence length="174" mass="18354">FPSASPDHSARSSSPFSQVPGAAARRPHQAPPVRHRHRHRVPLPLHPRAHRLPQRLVPLAASSGGRGRPRGADAGRRVPGAAARGRGLGGRPHARAGGGCREAPPPQEEAEGPGQTPSGVACCYSCGAPLHTDEEGSPGHVEPATCDLKKRHNQLKTVICEQCKLLSHGRCLTK</sequence>
<organism evidence="2 3">
    <name type="scientific">Aegilops tauschii subsp. strangulata</name>
    <name type="common">Goatgrass</name>
    <dbReference type="NCBI Taxonomy" id="200361"/>
    <lineage>
        <taxon>Eukaryota</taxon>
        <taxon>Viridiplantae</taxon>
        <taxon>Streptophyta</taxon>
        <taxon>Embryophyta</taxon>
        <taxon>Tracheophyta</taxon>
        <taxon>Spermatophyta</taxon>
        <taxon>Magnoliopsida</taxon>
        <taxon>Liliopsida</taxon>
        <taxon>Poales</taxon>
        <taxon>Poaceae</taxon>
        <taxon>BOP clade</taxon>
        <taxon>Pooideae</taxon>
        <taxon>Triticodae</taxon>
        <taxon>Triticeae</taxon>
        <taxon>Triticinae</taxon>
        <taxon>Aegilops</taxon>
    </lineage>
</organism>
<dbReference type="Gramene" id="AET6Gv21017800.1">
    <property type="protein sequence ID" value="AET6Gv21017800.1"/>
    <property type="gene ID" value="AET6Gv21017800"/>
</dbReference>
<protein>
    <submittedName>
        <fullName evidence="2">Uncharacterized protein</fullName>
    </submittedName>
</protein>
<evidence type="ECO:0000256" key="1">
    <source>
        <dbReference type="SAM" id="MobiDB-lite"/>
    </source>
</evidence>
<feature type="region of interest" description="Disordered" evidence="1">
    <location>
        <begin position="1"/>
        <end position="115"/>
    </location>
</feature>
<reference evidence="3" key="1">
    <citation type="journal article" date="2014" name="Science">
        <title>Ancient hybridizations among the ancestral genomes of bread wheat.</title>
        <authorList>
            <consortium name="International Wheat Genome Sequencing Consortium,"/>
            <person name="Marcussen T."/>
            <person name="Sandve S.R."/>
            <person name="Heier L."/>
            <person name="Spannagl M."/>
            <person name="Pfeifer M."/>
            <person name="Jakobsen K.S."/>
            <person name="Wulff B.B."/>
            <person name="Steuernagel B."/>
            <person name="Mayer K.F."/>
            <person name="Olsen O.A."/>
        </authorList>
    </citation>
    <scope>NUCLEOTIDE SEQUENCE [LARGE SCALE GENOMIC DNA]</scope>
    <source>
        <strain evidence="3">cv. AL8/78</strain>
    </source>
</reference>
<reference evidence="2" key="4">
    <citation type="submission" date="2019-03" db="UniProtKB">
        <authorList>
            <consortium name="EnsemblPlants"/>
        </authorList>
    </citation>
    <scope>IDENTIFICATION</scope>
</reference>
<dbReference type="STRING" id="200361.A0A453Q8B6"/>
<name>A0A453Q8B6_AEGTS</name>
<dbReference type="AlphaFoldDB" id="A0A453Q8B6"/>
<dbReference type="Proteomes" id="UP000015105">
    <property type="component" value="Chromosome 6D"/>
</dbReference>
<feature type="compositionally biased region" description="Basic residues" evidence="1">
    <location>
        <begin position="25"/>
        <end position="53"/>
    </location>
</feature>
<evidence type="ECO:0000313" key="2">
    <source>
        <dbReference type="EnsemblPlants" id="AET6Gv21017800.2"/>
    </source>
</evidence>
<dbReference type="PANTHER" id="PTHR47569">
    <property type="entry name" value="NO-ASSOCIATED PROTEIN 1, CHLOROPLASTIC/MITOCHONDRIAL"/>
    <property type="match status" value="1"/>
</dbReference>
<dbReference type="EnsemblPlants" id="AET6Gv21017800.1">
    <property type="protein sequence ID" value="AET6Gv21017800.1"/>
    <property type="gene ID" value="AET6Gv21017800"/>
</dbReference>
<dbReference type="Gramene" id="AET6Gv21017800.2">
    <property type="protein sequence ID" value="AET6Gv21017800.2"/>
    <property type="gene ID" value="AET6Gv21017800"/>
</dbReference>
<feature type="compositionally biased region" description="Low complexity" evidence="1">
    <location>
        <begin position="54"/>
        <end position="63"/>
    </location>
</feature>
<reference evidence="2" key="5">
    <citation type="journal article" date="2021" name="G3 (Bethesda)">
        <title>Aegilops tauschii genome assembly Aet v5.0 features greater sequence contiguity and improved annotation.</title>
        <authorList>
            <person name="Wang L."/>
            <person name="Zhu T."/>
            <person name="Rodriguez J.C."/>
            <person name="Deal K.R."/>
            <person name="Dubcovsky J."/>
            <person name="McGuire P.E."/>
            <person name="Lux T."/>
            <person name="Spannagl M."/>
            <person name="Mayer K.F.X."/>
            <person name="Baldrich P."/>
            <person name="Meyers B.C."/>
            <person name="Huo N."/>
            <person name="Gu Y.Q."/>
            <person name="Zhou H."/>
            <person name="Devos K.M."/>
            <person name="Bennetzen J.L."/>
            <person name="Unver T."/>
            <person name="Budak H."/>
            <person name="Gulick P.J."/>
            <person name="Galiba G."/>
            <person name="Kalapos B."/>
            <person name="Nelson D.R."/>
            <person name="Li P."/>
            <person name="You F.M."/>
            <person name="Luo M.C."/>
            <person name="Dvorak J."/>
        </authorList>
    </citation>
    <scope>NUCLEOTIDE SEQUENCE [LARGE SCALE GENOMIC DNA]</scope>
    <source>
        <strain evidence="2">cv. AL8/78</strain>
    </source>
</reference>
<evidence type="ECO:0000313" key="3">
    <source>
        <dbReference type="Proteomes" id="UP000015105"/>
    </source>
</evidence>
<dbReference type="PANTHER" id="PTHR47569:SF2">
    <property type="entry name" value="NO-ASSOCIATED PROTEIN 1, CHLOROPLASTIC_MITOCHONDRIAL"/>
    <property type="match status" value="1"/>
</dbReference>
<reference evidence="3" key="2">
    <citation type="journal article" date="2017" name="Nat. Plants">
        <title>The Aegilops tauschii genome reveals multiple impacts of transposons.</title>
        <authorList>
            <person name="Zhao G."/>
            <person name="Zou C."/>
            <person name="Li K."/>
            <person name="Wang K."/>
            <person name="Li T."/>
            <person name="Gao L."/>
            <person name="Zhang X."/>
            <person name="Wang H."/>
            <person name="Yang Z."/>
            <person name="Liu X."/>
            <person name="Jiang W."/>
            <person name="Mao L."/>
            <person name="Kong X."/>
            <person name="Jiao Y."/>
            <person name="Jia J."/>
        </authorList>
    </citation>
    <scope>NUCLEOTIDE SEQUENCE [LARGE SCALE GENOMIC DNA]</scope>
    <source>
        <strain evidence="3">cv. AL8/78</strain>
    </source>
</reference>
<reference evidence="2" key="3">
    <citation type="journal article" date="2017" name="Nature">
        <title>Genome sequence of the progenitor of the wheat D genome Aegilops tauschii.</title>
        <authorList>
            <person name="Luo M.C."/>
            <person name="Gu Y.Q."/>
            <person name="Puiu D."/>
            <person name="Wang H."/>
            <person name="Twardziok S.O."/>
            <person name="Deal K.R."/>
            <person name="Huo N."/>
            <person name="Zhu T."/>
            <person name="Wang L."/>
            <person name="Wang Y."/>
            <person name="McGuire P.E."/>
            <person name="Liu S."/>
            <person name="Long H."/>
            <person name="Ramasamy R.K."/>
            <person name="Rodriguez J.C."/>
            <person name="Van S.L."/>
            <person name="Yuan L."/>
            <person name="Wang Z."/>
            <person name="Xia Z."/>
            <person name="Xiao L."/>
            <person name="Anderson O.D."/>
            <person name="Ouyang S."/>
            <person name="Liang Y."/>
            <person name="Zimin A.V."/>
            <person name="Pertea G."/>
            <person name="Qi P."/>
            <person name="Bennetzen J.L."/>
            <person name="Dai X."/>
            <person name="Dawson M.W."/>
            <person name="Muller H.G."/>
            <person name="Kugler K."/>
            <person name="Rivarola-Duarte L."/>
            <person name="Spannagl M."/>
            <person name="Mayer K.F.X."/>
            <person name="Lu F.H."/>
            <person name="Bevan M.W."/>
            <person name="Leroy P."/>
            <person name="Li P."/>
            <person name="You F.M."/>
            <person name="Sun Q."/>
            <person name="Liu Z."/>
            <person name="Lyons E."/>
            <person name="Wicker T."/>
            <person name="Salzberg S.L."/>
            <person name="Devos K.M."/>
            <person name="Dvorak J."/>
        </authorList>
    </citation>
    <scope>NUCLEOTIDE SEQUENCE [LARGE SCALE GENOMIC DNA]</scope>
    <source>
        <strain evidence="2">cv. AL8/78</strain>
    </source>
</reference>
<keyword evidence="3" id="KW-1185">Reference proteome</keyword>
<accession>A0A453Q8B6</accession>
<feature type="compositionally biased region" description="Gly residues" evidence="1">
    <location>
        <begin position="86"/>
        <end position="100"/>
    </location>
</feature>
<dbReference type="EnsemblPlants" id="AET6Gv21017800.2">
    <property type="protein sequence ID" value="AET6Gv21017800.2"/>
    <property type="gene ID" value="AET6Gv21017800"/>
</dbReference>
<dbReference type="InterPro" id="IPR044229">
    <property type="entry name" value="NOA1"/>
</dbReference>
<dbReference type="GO" id="GO:0003924">
    <property type="term" value="F:GTPase activity"/>
    <property type="evidence" value="ECO:0007669"/>
    <property type="project" value="InterPro"/>
</dbReference>